<dbReference type="GO" id="GO:0000209">
    <property type="term" value="P:protein polyubiquitination"/>
    <property type="evidence" value="ECO:0007669"/>
    <property type="project" value="TreeGrafter"/>
</dbReference>
<dbReference type="InterPro" id="IPR036322">
    <property type="entry name" value="WD40_repeat_dom_sf"/>
</dbReference>
<organism evidence="2 3">
    <name type="scientific">Bursaphelenchus xylophilus</name>
    <name type="common">Pinewood nematode worm</name>
    <name type="synonym">Aphelenchoides xylophilus</name>
    <dbReference type="NCBI Taxonomy" id="6326"/>
    <lineage>
        <taxon>Eukaryota</taxon>
        <taxon>Metazoa</taxon>
        <taxon>Ecdysozoa</taxon>
        <taxon>Nematoda</taxon>
        <taxon>Chromadorea</taxon>
        <taxon>Rhabditida</taxon>
        <taxon>Tylenchina</taxon>
        <taxon>Tylenchomorpha</taxon>
        <taxon>Aphelenchoidea</taxon>
        <taxon>Aphelenchoididae</taxon>
        <taxon>Bursaphelenchus</taxon>
    </lineage>
</organism>
<dbReference type="GO" id="GO:0006283">
    <property type="term" value="P:transcription-coupled nucleotide-excision repair"/>
    <property type="evidence" value="ECO:0007669"/>
    <property type="project" value="InterPro"/>
</dbReference>
<dbReference type="InterPro" id="IPR001680">
    <property type="entry name" value="WD40_rpt"/>
</dbReference>
<keyword evidence="1" id="KW-0853">WD repeat</keyword>
<dbReference type="GO" id="GO:0043161">
    <property type="term" value="P:proteasome-mediated ubiquitin-dependent protein catabolic process"/>
    <property type="evidence" value="ECO:0007669"/>
    <property type="project" value="TreeGrafter"/>
</dbReference>
<protein>
    <submittedName>
        <fullName evidence="2">(pine wood nematode) hypothetical protein</fullName>
    </submittedName>
</protein>
<evidence type="ECO:0000313" key="2">
    <source>
        <dbReference type="EMBL" id="CAD5215011.1"/>
    </source>
</evidence>
<dbReference type="GO" id="GO:0031464">
    <property type="term" value="C:Cul4A-RING E3 ubiquitin ligase complex"/>
    <property type="evidence" value="ECO:0007669"/>
    <property type="project" value="TreeGrafter"/>
</dbReference>
<dbReference type="Gene3D" id="2.130.10.10">
    <property type="entry name" value="YVTN repeat-like/Quinoprotein amine dehydrogenase"/>
    <property type="match status" value="1"/>
</dbReference>
<feature type="repeat" description="WD" evidence="1">
    <location>
        <begin position="399"/>
        <end position="430"/>
    </location>
</feature>
<accession>A0A7I8WQB9</accession>
<dbReference type="InterPro" id="IPR042238">
    <property type="entry name" value="Rad28/ERCC8/Ckn1/ATCSA-1"/>
</dbReference>
<dbReference type="Proteomes" id="UP000582659">
    <property type="component" value="Unassembled WGS sequence"/>
</dbReference>
<proteinExistence type="predicted"/>
<dbReference type="AlphaFoldDB" id="A0A7I8WQB9"/>
<dbReference type="PANTHER" id="PTHR46202">
    <property type="entry name" value="DNA EXCISION REPAIR PROTEIN ERCC-8"/>
    <property type="match status" value="1"/>
</dbReference>
<sequence length="458" mass="52824">MERVGFGRNKNFNVVQYWQQRELGFRGLSQSRRLIDYRIGCLKLSETEIIRYPDDRPSTSSAMAFDQSEYRFLVCGGRAGDIRIFDLDSPELPDPAHPWEHTCYSANKGQWHKGAVMKVQFYPIDSGVFCSAGRDSKVRLYNSETLQVIDESHLPEPIRDAHWGMASSSGGIIAVALGSHAIRLVDPRLRHHIHQLRWPGVTVQSVQFGDCLKSPYVFGGSVNGHCVVWDIRNPGIVMEDLIAPKSILNSKKRRAHMSEIRAIRISDSKKYVVTLSTGKDVHIWDARDLSFKHRLDLTWTRSEDRRQLMEISEEGENLYAHVGMGEDLLVCNVTPKQERRPKITRKYKNFRKEEEKEEIKEIKEENDEEDDDVVKRRRVLPRTCKKPKSLANYDDVKLHQGHYHNIMSIAYQKQRQRIVTSGADGHTLLWIPAMDETLSDTRAQHIARLYEDDLSDDD</sequence>
<dbReference type="GO" id="GO:0000109">
    <property type="term" value="C:nucleotide-excision repair complex"/>
    <property type="evidence" value="ECO:0007669"/>
    <property type="project" value="TreeGrafter"/>
</dbReference>
<feature type="repeat" description="WD" evidence="1">
    <location>
        <begin position="253"/>
        <end position="294"/>
    </location>
</feature>
<dbReference type="EMBL" id="CAJFCV020000002">
    <property type="protein sequence ID" value="CAG9096245.1"/>
    <property type="molecule type" value="Genomic_DNA"/>
</dbReference>
<evidence type="ECO:0000256" key="1">
    <source>
        <dbReference type="PROSITE-ProRule" id="PRU00221"/>
    </source>
</evidence>
<evidence type="ECO:0000313" key="3">
    <source>
        <dbReference type="Proteomes" id="UP000659654"/>
    </source>
</evidence>
<dbReference type="PROSITE" id="PS50082">
    <property type="entry name" value="WD_REPEATS_2"/>
    <property type="match status" value="2"/>
</dbReference>
<dbReference type="SMART" id="SM00320">
    <property type="entry name" value="WD40"/>
    <property type="match status" value="5"/>
</dbReference>
<gene>
    <name evidence="2" type="ORF">BXYJ_LOCUS3816</name>
</gene>
<dbReference type="OrthoDB" id="361494at2759"/>
<name>A0A7I8WQB9_BURXY</name>
<dbReference type="SMR" id="A0A7I8WQB9"/>
<dbReference type="Pfam" id="PF00400">
    <property type="entry name" value="WD40"/>
    <property type="match status" value="1"/>
</dbReference>
<keyword evidence="3" id="KW-1185">Reference proteome</keyword>
<dbReference type="PANTHER" id="PTHR46202:SF1">
    <property type="entry name" value="DNA EXCISION REPAIR PROTEIN ERCC-8"/>
    <property type="match status" value="1"/>
</dbReference>
<dbReference type="SUPFAM" id="SSF50978">
    <property type="entry name" value="WD40 repeat-like"/>
    <property type="match status" value="1"/>
</dbReference>
<reference evidence="2" key="1">
    <citation type="submission" date="2020-09" db="EMBL/GenBank/DDBJ databases">
        <authorList>
            <person name="Kikuchi T."/>
        </authorList>
    </citation>
    <scope>NUCLEOTIDE SEQUENCE</scope>
    <source>
        <strain evidence="2">Ka4C1</strain>
    </source>
</reference>
<comment type="caution">
    <text evidence="2">The sequence shown here is derived from an EMBL/GenBank/DDBJ whole genome shotgun (WGS) entry which is preliminary data.</text>
</comment>
<dbReference type="InterPro" id="IPR015943">
    <property type="entry name" value="WD40/YVTN_repeat-like_dom_sf"/>
</dbReference>
<dbReference type="EMBL" id="CAJFDI010000002">
    <property type="protein sequence ID" value="CAD5215011.1"/>
    <property type="molecule type" value="Genomic_DNA"/>
</dbReference>
<dbReference type="Proteomes" id="UP000659654">
    <property type="component" value="Unassembled WGS sequence"/>
</dbReference>